<dbReference type="SUPFAM" id="SSF47203">
    <property type="entry name" value="Acyl-CoA dehydrogenase C-terminal domain-like"/>
    <property type="match status" value="1"/>
</dbReference>
<dbReference type="Pfam" id="PF11794">
    <property type="entry name" value="HpaB_N"/>
    <property type="match status" value="1"/>
</dbReference>
<accession>A0ABU1UG16</accession>
<dbReference type="EMBL" id="JAVDVQ010000018">
    <property type="protein sequence ID" value="MDR7084098.1"/>
    <property type="molecule type" value="Genomic_DNA"/>
</dbReference>
<proteinExistence type="predicted"/>
<dbReference type="Pfam" id="PF03241">
    <property type="entry name" value="HpaB"/>
    <property type="match status" value="1"/>
</dbReference>
<dbReference type="InterPro" id="IPR004925">
    <property type="entry name" value="HpaB/PvcC/4-BUDH"/>
</dbReference>
<evidence type="ECO:0000256" key="3">
    <source>
        <dbReference type="ARBA" id="ARBA00023002"/>
    </source>
</evidence>
<dbReference type="Gene3D" id="1.20.140.10">
    <property type="entry name" value="Butyryl-CoA Dehydrogenase, subunit A, domain 3"/>
    <property type="match status" value="1"/>
</dbReference>
<dbReference type="InterPro" id="IPR036250">
    <property type="entry name" value="AcylCo_DH-like_C"/>
</dbReference>
<comment type="caution">
    <text evidence="6">The sequence shown here is derived from an EMBL/GenBank/DDBJ whole genome shotgun (WGS) entry which is preliminary data.</text>
</comment>
<dbReference type="SUPFAM" id="SSF56645">
    <property type="entry name" value="Acyl-CoA dehydrogenase NM domain-like"/>
    <property type="match status" value="1"/>
</dbReference>
<reference evidence="6 7" key="1">
    <citation type="submission" date="2023-07" db="EMBL/GenBank/DDBJ databases">
        <title>Sorghum-associated microbial communities from plants grown in Nebraska, USA.</title>
        <authorList>
            <person name="Schachtman D."/>
        </authorList>
    </citation>
    <scope>NUCLEOTIDE SEQUENCE [LARGE SCALE GENOMIC DNA]</scope>
    <source>
        <strain evidence="6 7">BE167</strain>
    </source>
</reference>
<dbReference type="InterPro" id="IPR009100">
    <property type="entry name" value="AcylCoA_DH/oxidase_NM_dom_sf"/>
</dbReference>
<dbReference type="Gene3D" id="1.10.3140.10">
    <property type="entry name" value="4-hydroxybutyryl-coa dehydratase, domain 1"/>
    <property type="match status" value="1"/>
</dbReference>
<name>A0ABU1UG16_9MICC</name>
<keyword evidence="1" id="KW-0285">Flavoprotein</keyword>
<dbReference type="EC" id="1.14.14.9" evidence="6"/>
<feature type="domain" description="HpaB/PvcC/4-BUDH N-terminal" evidence="5">
    <location>
        <begin position="5"/>
        <end position="269"/>
    </location>
</feature>
<protein>
    <submittedName>
        <fullName evidence="6">4-hydroxyphenylacetate 3-monooxygenase/anthranilate 3-monooxygenase (FAD)/4-hydroxyphenylacetate 3-monooxygenase</fullName>
        <ecNumber evidence="6">1.14.14.8</ecNumber>
        <ecNumber evidence="6">1.14.14.9</ecNumber>
    </submittedName>
</protein>
<keyword evidence="3 6" id="KW-0560">Oxidoreductase</keyword>
<dbReference type="InterPro" id="IPR046373">
    <property type="entry name" value="Acyl-CoA_Oxase/DH_mid-dom_sf"/>
</dbReference>
<dbReference type="GO" id="GO:0052881">
    <property type="term" value="F:4-hydroxyphenylacetate 3-monooxygenase activity"/>
    <property type="evidence" value="ECO:0007669"/>
    <property type="project" value="UniProtKB-EC"/>
</dbReference>
<dbReference type="InterPro" id="IPR024674">
    <property type="entry name" value="HpaB/PvcC/4-BUDH_N"/>
</dbReference>
<evidence type="ECO:0000259" key="5">
    <source>
        <dbReference type="Pfam" id="PF11794"/>
    </source>
</evidence>
<dbReference type="Proteomes" id="UP001252243">
    <property type="component" value="Unassembled WGS sequence"/>
</dbReference>
<dbReference type="Gene3D" id="2.40.110.10">
    <property type="entry name" value="Butyryl-CoA Dehydrogenase, subunit A, domain 2"/>
    <property type="match status" value="1"/>
</dbReference>
<sequence length="507" mass="55412">MTARTGAEYKRGLDDGREVWLGSERISVLEHPAFKGSVEGMAGYFDYQHKYAADCLTTHPETGEPMNVSLSLPKNAEDIALRHRAFDRLARYSNGMLGRTPDYVNVVLAGHVSRRDIFDRSGDPVYHQRLAAYHREVIEKDLALTHTIVHAAIDKSVGELQGMNEELTLRVVERTEQGLVVKGAKMLATLGPIADELYVYPAVPIQKGFEEFAISFAIPVATPGVVAVCRDHYGVDADVADKPFSSRFDEQDAVIIFDDVLVPWDRVFIDGNLDVYNAINAGTASGNTQQQTAIRAAVKLEFAYDLCTQIAKVTGTENKPDVGAMLGEIYTYLRLTRAAIHSAEMRASDWGDGAFFCHDDISALRAIMPGWMIRINEIIKSMGSHNLLATPTGGAFNDPRLGPLLKKYLPGANGISAQERARIMRTAWDFAGSALGSRIELYERFYLGSIGRARALDHRKAQAAGETGAYKAMFEEIDGLPAAPQGSMAESEIAAPATDRVAVGARG</sequence>
<evidence type="ECO:0000256" key="2">
    <source>
        <dbReference type="ARBA" id="ARBA00022827"/>
    </source>
</evidence>
<evidence type="ECO:0000313" key="6">
    <source>
        <dbReference type="EMBL" id="MDR7084098.1"/>
    </source>
</evidence>
<dbReference type="PANTHER" id="PTHR36117:SF3">
    <property type="entry name" value="4-HYDROXYPHENYLACETATE 3-MONOOXYGENASE-RELATED"/>
    <property type="match status" value="1"/>
</dbReference>
<evidence type="ECO:0000259" key="4">
    <source>
        <dbReference type="Pfam" id="PF03241"/>
    </source>
</evidence>
<feature type="domain" description="HpaB/PvcC/4-BUDH C-terminal" evidence="4">
    <location>
        <begin position="288"/>
        <end position="471"/>
    </location>
</feature>
<dbReference type="RefSeq" id="WP_310059964.1">
    <property type="nucleotide sequence ID" value="NZ_JAVDVQ010000018.1"/>
</dbReference>
<keyword evidence="7" id="KW-1185">Reference proteome</keyword>
<evidence type="ECO:0000256" key="1">
    <source>
        <dbReference type="ARBA" id="ARBA00022630"/>
    </source>
</evidence>
<dbReference type="PANTHER" id="PTHR36117">
    <property type="entry name" value="4-HYDROXYPHENYLACETATE 3-MONOOXYGENASE-RELATED"/>
    <property type="match status" value="1"/>
</dbReference>
<dbReference type="InterPro" id="IPR024719">
    <property type="entry name" value="HpaB/PvcC/4-BUDH_C"/>
</dbReference>
<dbReference type="PIRSF" id="PIRSF000331">
    <property type="entry name" value="HpaA_HpaB"/>
    <property type="match status" value="1"/>
</dbReference>
<organism evidence="6 7">
    <name type="scientific">Arthrobacter ginsengisoli</name>
    <dbReference type="NCBI Taxonomy" id="1356565"/>
    <lineage>
        <taxon>Bacteria</taxon>
        <taxon>Bacillati</taxon>
        <taxon>Actinomycetota</taxon>
        <taxon>Actinomycetes</taxon>
        <taxon>Micrococcales</taxon>
        <taxon>Micrococcaceae</taxon>
        <taxon>Arthrobacter</taxon>
    </lineage>
</organism>
<keyword evidence="2" id="KW-0274">FAD</keyword>
<dbReference type="EC" id="1.14.14.8" evidence="6"/>
<evidence type="ECO:0000313" key="7">
    <source>
        <dbReference type="Proteomes" id="UP001252243"/>
    </source>
</evidence>
<gene>
    <name evidence="6" type="ORF">J2X01_003406</name>
</gene>